<dbReference type="EMBL" id="MPNT01000004">
    <property type="protein sequence ID" value="OJZ74976.1"/>
    <property type="molecule type" value="Genomic_DNA"/>
</dbReference>
<keyword evidence="2" id="KW-0804">Transcription</keyword>
<accession>A0A1Q4HZ81</accession>
<dbReference type="PANTHER" id="PTHR30136">
    <property type="entry name" value="HELIX-TURN-HELIX TRANSCRIPTIONAL REGULATOR, ICLR FAMILY"/>
    <property type="match status" value="1"/>
</dbReference>
<dbReference type="InterPro" id="IPR050707">
    <property type="entry name" value="HTH_MetabolicPath_Reg"/>
</dbReference>
<evidence type="ECO:0000313" key="4">
    <source>
        <dbReference type="EMBL" id="OJZ74976.1"/>
    </source>
</evidence>
<dbReference type="Proteomes" id="UP000186438">
    <property type="component" value="Unassembled WGS sequence"/>
</dbReference>
<dbReference type="InterPro" id="IPR005471">
    <property type="entry name" value="Tscrpt_reg_IclR_N"/>
</dbReference>
<sequence>MPQTGRGHQHSDLARITGIPRSTVYRLLSQLEAVGAVERLPDGHYVPAPLLSDIARRGDPHAALRAKGLQMMHALRNRTGATISLVVPTEQGSTALEVVPGRLALPTRIYSGIAMPSTSAAALVFDPSPAPERANPVDGWAHDDERVYSGLTCYASAIRVGGRTEAALQISTPVDRPSSRFATLIRRAADRVAEQLSA</sequence>
<name>A0A1Q4HZ81_9MYCO</name>
<dbReference type="GO" id="GO:0003677">
    <property type="term" value="F:DNA binding"/>
    <property type="evidence" value="ECO:0007669"/>
    <property type="project" value="InterPro"/>
</dbReference>
<dbReference type="STRING" id="53378.BRW65_07140"/>
<comment type="caution">
    <text evidence="4">The sequence shown here is derived from an EMBL/GenBank/DDBJ whole genome shotgun (WGS) entry which is preliminary data.</text>
</comment>
<dbReference type="SUPFAM" id="SSF55781">
    <property type="entry name" value="GAF domain-like"/>
    <property type="match status" value="1"/>
</dbReference>
<dbReference type="Gene3D" id="3.30.450.40">
    <property type="match status" value="1"/>
</dbReference>
<feature type="domain" description="HTH iclR-type" evidence="3">
    <location>
        <begin position="5"/>
        <end position="40"/>
    </location>
</feature>
<evidence type="ECO:0000256" key="1">
    <source>
        <dbReference type="ARBA" id="ARBA00023015"/>
    </source>
</evidence>
<keyword evidence="1" id="KW-0805">Transcription regulation</keyword>
<dbReference type="Pfam" id="PF09339">
    <property type="entry name" value="HTH_IclR"/>
    <property type="match status" value="1"/>
</dbReference>
<evidence type="ECO:0000313" key="5">
    <source>
        <dbReference type="Proteomes" id="UP000186438"/>
    </source>
</evidence>
<keyword evidence="5" id="KW-1185">Reference proteome</keyword>
<dbReference type="PANTHER" id="PTHR30136:SF35">
    <property type="entry name" value="HTH-TYPE TRANSCRIPTIONAL REGULATOR RV1719"/>
    <property type="match status" value="1"/>
</dbReference>
<gene>
    <name evidence="4" type="ORF">BRW65_07140</name>
</gene>
<dbReference type="InterPro" id="IPR036388">
    <property type="entry name" value="WH-like_DNA-bd_sf"/>
</dbReference>
<dbReference type="GO" id="GO:0003700">
    <property type="term" value="F:DNA-binding transcription factor activity"/>
    <property type="evidence" value="ECO:0007669"/>
    <property type="project" value="TreeGrafter"/>
</dbReference>
<evidence type="ECO:0000256" key="2">
    <source>
        <dbReference type="ARBA" id="ARBA00023163"/>
    </source>
</evidence>
<dbReference type="Gene3D" id="1.10.10.10">
    <property type="entry name" value="Winged helix-like DNA-binding domain superfamily/Winged helix DNA-binding domain"/>
    <property type="match status" value="1"/>
</dbReference>
<dbReference type="InterPro" id="IPR036390">
    <property type="entry name" value="WH_DNA-bd_sf"/>
</dbReference>
<protein>
    <recommendedName>
        <fullName evidence="3">HTH iclR-type domain-containing protein</fullName>
    </recommendedName>
</protein>
<dbReference type="GO" id="GO:0045892">
    <property type="term" value="P:negative regulation of DNA-templated transcription"/>
    <property type="evidence" value="ECO:0007669"/>
    <property type="project" value="TreeGrafter"/>
</dbReference>
<dbReference type="SUPFAM" id="SSF46785">
    <property type="entry name" value="Winged helix' DNA-binding domain"/>
    <property type="match status" value="1"/>
</dbReference>
<dbReference type="InterPro" id="IPR029016">
    <property type="entry name" value="GAF-like_dom_sf"/>
</dbReference>
<evidence type="ECO:0000259" key="3">
    <source>
        <dbReference type="Pfam" id="PF09339"/>
    </source>
</evidence>
<proteinExistence type="predicted"/>
<organism evidence="4 5">
    <name type="scientific">Mycobacterium paraffinicum</name>
    <dbReference type="NCBI Taxonomy" id="53378"/>
    <lineage>
        <taxon>Bacteria</taxon>
        <taxon>Bacillati</taxon>
        <taxon>Actinomycetota</taxon>
        <taxon>Actinomycetes</taxon>
        <taxon>Mycobacteriales</taxon>
        <taxon>Mycobacteriaceae</taxon>
        <taxon>Mycobacterium</taxon>
    </lineage>
</organism>
<reference evidence="4 5" key="1">
    <citation type="submission" date="2016-11" db="EMBL/GenBank/DDBJ databases">
        <title>Genome sequences of unsequenced Mycobacteria.</title>
        <authorList>
            <person name="Greninger A.L."/>
            <person name="Fang F."/>
            <person name="Jerome K.R."/>
        </authorList>
    </citation>
    <scope>NUCLEOTIDE SEQUENCE [LARGE SCALE GENOMIC DNA]</scope>
    <source>
        <strain evidence="4 5">M11</strain>
    </source>
</reference>
<dbReference type="AlphaFoldDB" id="A0A1Q4HZ81"/>